<evidence type="ECO:0000313" key="2">
    <source>
        <dbReference type="EMBL" id="RDI46390.1"/>
    </source>
</evidence>
<evidence type="ECO:0000313" key="3">
    <source>
        <dbReference type="Proteomes" id="UP000255355"/>
    </source>
</evidence>
<proteinExistence type="predicted"/>
<sequence>MEIGNFLRRKLERRFQTFDFDGDGRIERADFATSATALADECGLGADSPDRKRLLELSLGLWELLAQAADTTGDGTIDLHEYQRAFADGLLVTEETFEQGYRPFLETIVAIADTDGSGRLDAEEHVRWTGALMHLPEADAREIHRRLDTDGDGQIGTDDLLTAIHDYYFDDDPDGVGSWLLGRLPS</sequence>
<feature type="domain" description="EF-hand" evidence="1">
    <location>
        <begin position="6"/>
        <end position="41"/>
    </location>
</feature>
<comment type="caution">
    <text evidence="2">The sequence shown here is derived from an EMBL/GenBank/DDBJ whole genome shotgun (WGS) entry which is preliminary data.</text>
</comment>
<dbReference type="InterPro" id="IPR018247">
    <property type="entry name" value="EF_Hand_1_Ca_BS"/>
</dbReference>
<dbReference type="PROSITE" id="PS50222">
    <property type="entry name" value="EF_HAND_2"/>
    <property type="match status" value="2"/>
</dbReference>
<reference evidence="2 3" key="1">
    <citation type="submission" date="2018-07" db="EMBL/GenBank/DDBJ databases">
        <title>Genomic Encyclopedia of Type Strains, Phase IV (KMG-IV): sequencing the most valuable type-strain genomes for metagenomic binning, comparative biology and taxonomic classification.</title>
        <authorList>
            <person name="Goeker M."/>
        </authorList>
    </citation>
    <scope>NUCLEOTIDE SEQUENCE [LARGE SCALE GENOMIC DNA]</scope>
    <source>
        <strain evidence="2 3">DSM 44952</strain>
    </source>
</reference>
<dbReference type="RefSeq" id="WP_068019633.1">
    <property type="nucleotide sequence ID" value="NZ_QQAZ01000011.1"/>
</dbReference>
<dbReference type="OrthoDB" id="3530529at2"/>
<dbReference type="AlphaFoldDB" id="A0A370GSU1"/>
<dbReference type="Proteomes" id="UP000255355">
    <property type="component" value="Unassembled WGS sequence"/>
</dbReference>
<gene>
    <name evidence="2" type="ORF">DFR68_111149</name>
</gene>
<protein>
    <submittedName>
        <fullName evidence="2">Ca2+-binding EF-hand superfamily protein</fullName>
    </submittedName>
</protein>
<evidence type="ECO:0000259" key="1">
    <source>
        <dbReference type="PROSITE" id="PS50222"/>
    </source>
</evidence>
<keyword evidence="3" id="KW-1185">Reference proteome</keyword>
<dbReference type="Pfam" id="PF13202">
    <property type="entry name" value="EF-hand_5"/>
    <property type="match status" value="2"/>
</dbReference>
<feature type="domain" description="EF-hand" evidence="1">
    <location>
        <begin position="135"/>
        <end position="170"/>
    </location>
</feature>
<accession>A0A370GSU1</accession>
<dbReference type="STRING" id="1210089.GCA_001613165_02937"/>
<dbReference type="InterPro" id="IPR002048">
    <property type="entry name" value="EF_hand_dom"/>
</dbReference>
<dbReference type="PROSITE" id="PS00018">
    <property type="entry name" value="EF_HAND_1"/>
    <property type="match status" value="2"/>
</dbReference>
<dbReference type="Pfam" id="PF13499">
    <property type="entry name" value="EF-hand_7"/>
    <property type="match status" value="1"/>
</dbReference>
<dbReference type="SMART" id="SM00054">
    <property type="entry name" value="EFh"/>
    <property type="match status" value="4"/>
</dbReference>
<dbReference type="EMBL" id="QQAZ01000011">
    <property type="protein sequence ID" value="RDI46390.1"/>
    <property type="molecule type" value="Genomic_DNA"/>
</dbReference>
<dbReference type="InterPro" id="IPR011992">
    <property type="entry name" value="EF-hand-dom_pair"/>
</dbReference>
<dbReference type="GO" id="GO:0005509">
    <property type="term" value="F:calcium ion binding"/>
    <property type="evidence" value="ECO:0007669"/>
    <property type="project" value="InterPro"/>
</dbReference>
<organism evidence="2 3">
    <name type="scientific">Nocardia mexicana</name>
    <dbReference type="NCBI Taxonomy" id="279262"/>
    <lineage>
        <taxon>Bacteria</taxon>
        <taxon>Bacillati</taxon>
        <taxon>Actinomycetota</taxon>
        <taxon>Actinomycetes</taxon>
        <taxon>Mycobacteriales</taxon>
        <taxon>Nocardiaceae</taxon>
        <taxon>Nocardia</taxon>
    </lineage>
</organism>
<name>A0A370GSU1_9NOCA</name>
<dbReference type="SUPFAM" id="SSF47473">
    <property type="entry name" value="EF-hand"/>
    <property type="match status" value="1"/>
</dbReference>
<dbReference type="Gene3D" id="1.10.238.10">
    <property type="entry name" value="EF-hand"/>
    <property type="match status" value="1"/>
</dbReference>